<reference evidence="2 3" key="1">
    <citation type="journal article" date="2010" name="J. Bacteriol.">
        <title>The complete genome sequence of Croceibacter atlanticus HTCC2559T.</title>
        <authorList>
            <person name="Oh H.M."/>
            <person name="Kang I."/>
            <person name="Ferriera S."/>
            <person name="Giovannoni S.J."/>
            <person name="Cho J.C."/>
        </authorList>
    </citation>
    <scope>NUCLEOTIDE SEQUENCE [LARGE SCALE GENOMIC DNA]</scope>
    <source>
        <strain evidence="3">ATCC BAA-628 / HTCC2559 / KCTC 12090</strain>
    </source>
</reference>
<gene>
    <name evidence="2" type="ordered locus">CA2559_10758</name>
</gene>
<dbReference type="AlphaFoldDB" id="A3U9M4"/>
<accession>A3U9M4</accession>
<dbReference type="EMBL" id="CP002046">
    <property type="protein sequence ID" value="EAP86510.1"/>
    <property type="molecule type" value="Genomic_DNA"/>
</dbReference>
<dbReference type="OrthoDB" id="9797498at2"/>
<dbReference type="eggNOG" id="COG0823">
    <property type="taxonomic scope" value="Bacteria"/>
</dbReference>
<dbReference type="GeneID" id="89453886"/>
<protein>
    <submittedName>
        <fullName evidence="2">Uncharacterized protein</fullName>
    </submittedName>
</protein>
<organism evidence="2 3">
    <name type="scientific">Croceibacter atlanticus (strain ATCC BAA-628 / JCM 21780 / CIP 108009 / IAM 15332 / KCTC 12090 / HTCC2559)</name>
    <dbReference type="NCBI Taxonomy" id="216432"/>
    <lineage>
        <taxon>Bacteria</taxon>
        <taxon>Pseudomonadati</taxon>
        <taxon>Bacteroidota</taxon>
        <taxon>Flavobacteriia</taxon>
        <taxon>Flavobacteriales</taxon>
        <taxon>Flavobacteriaceae</taxon>
        <taxon>Croceibacter</taxon>
    </lineage>
</organism>
<proteinExistence type="predicted"/>
<feature type="signal peptide" evidence="1">
    <location>
        <begin position="1"/>
        <end position="17"/>
    </location>
</feature>
<dbReference type="Proteomes" id="UP000002297">
    <property type="component" value="Chromosome"/>
</dbReference>
<dbReference type="SUPFAM" id="SSF69304">
    <property type="entry name" value="Tricorn protease N-terminal domain"/>
    <property type="match status" value="1"/>
</dbReference>
<evidence type="ECO:0000313" key="3">
    <source>
        <dbReference type="Proteomes" id="UP000002297"/>
    </source>
</evidence>
<dbReference type="Gene3D" id="2.120.10.30">
    <property type="entry name" value="TolB, C-terminal domain"/>
    <property type="match status" value="1"/>
</dbReference>
<evidence type="ECO:0000256" key="1">
    <source>
        <dbReference type="SAM" id="SignalP"/>
    </source>
</evidence>
<dbReference type="HOGENOM" id="CLU_039282_1_0_10"/>
<evidence type="ECO:0000313" key="2">
    <source>
        <dbReference type="EMBL" id="EAP86510.1"/>
    </source>
</evidence>
<keyword evidence="3" id="KW-1185">Reference proteome</keyword>
<name>A3U9M4_CROAH</name>
<dbReference type="InterPro" id="IPR011042">
    <property type="entry name" value="6-blade_b-propeller_TolB-like"/>
</dbReference>
<dbReference type="KEGG" id="cat:CA2559_10758"/>
<dbReference type="RefSeq" id="WP_013187893.1">
    <property type="nucleotide sequence ID" value="NC_014230.1"/>
</dbReference>
<feature type="chain" id="PRO_5002660608" evidence="1">
    <location>
        <begin position="18"/>
        <end position="285"/>
    </location>
</feature>
<dbReference type="STRING" id="216432.CA2559_10758"/>
<sequence length="285" mass="32549">MRFVVILFFIIHHLANAQPNTDVYFLNTETRNLVNISDNKGYDNQPSFISDSLVLFAKSRQQQTDIILYNINSKASKWISHTTQGSEFSPVQIPNTKNIATVRLDTTGLQRLYSYNTTTNKTTLVNDSLKIGYHAWNNEHELITYVLGNPSILVYINLKDQTQKQIVDNIGRSLQKIPNSNLMSYTSINTDGIHEVYQLDIEDDFSSYYVCDLPIGVQDYTWLSRDVLAIGSASSLFTYDTFVDEDWQRWISLKDHNISNITRLAVSPNGTLIAIVAEETYKDKN</sequence>
<keyword evidence="1" id="KW-0732">Signal</keyword>